<dbReference type="SUPFAM" id="SSF52172">
    <property type="entry name" value="CheY-like"/>
    <property type="match status" value="1"/>
</dbReference>
<dbReference type="Pfam" id="PF00072">
    <property type="entry name" value="Response_reg"/>
    <property type="match status" value="1"/>
</dbReference>
<dbReference type="PANTHER" id="PTHR44591">
    <property type="entry name" value="STRESS RESPONSE REGULATOR PROTEIN 1"/>
    <property type="match status" value="1"/>
</dbReference>
<dbReference type="Proteomes" id="UP001179181">
    <property type="component" value="Unassembled WGS sequence"/>
</dbReference>
<keyword evidence="6" id="KW-1185">Reference proteome</keyword>
<name>A0ABX0UL43_9BACT</name>
<keyword evidence="2" id="KW-0902">Two-component regulatory system</keyword>
<evidence type="ECO:0000313" key="5">
    <source>
        <dbReference type="EMBL" id="NIJ53731.1"/>
    </source>
</evidence>
<sequence length="130" mass="14334">MKEKKAVILIVEDEGIQAMGLEETLEQAGYSVAGVSDNGLDVLEFVRTGDIDLIVMDIHIKGDLDGIQTARKVQEIKPNMPIIYLTAYVDPETTRRAEDTSPAAYITKPYRQVTLLSCVANALQRPEIEG</sequence>
<accession>A0ABX0UL43</accession>
<protein>
    <submittedName>
        <fullName evidence="5">CheY-like chemotaxis protein</fullName>
    </submittedName>
</protein>
<dbReference type="PANTHER" id="PTHR44591:SF14">
    <property type="entry name" value="PROTEIN PILG"/>
    <property type="match status" value="1"/>
</dbReference>
<dbReference type="EMBL" id="JAASQJ010000003">
    <property type="protein sequence ID" value="NIJ53731.1"/>
    <property type="molecule type" value="Genomic_DNA"/>
</dbReference>
<proteinExistence type="predicted"/>
<dbReference type="CDD" id="cd17534">
    <property type="entry name" value="REC_DC-like"/>
    <property type="match status" value="1"/>
</dbReference>
<dbReference type="SMART" id="SM00448">
    <property type="entry name" value="REC"/>
    <property type="match status" value="1"/>
</dbReference>
<organism evidence="5 6">
    <name type="scientific">Dyadobacter arcticus</name>
    <dbReference type="NCBI Taxonomy" id="1078754"/>
    <lineage>
        <taxon>Bacteria</taxon>
        <taxon>Pseudomonadati</taxon>
        <taxon>Bacteroidota</taxon>
        <taxon>Cytophagia</taxon>
        <taxon>Cytophagales</taxon>
        <taxon>Spirosomataceae</taxon>
        <taxon>Dyadobacter</taxon>
    </lineage>
</organism>
<reference evidence="5 6" key="1">
    <citation type="submission" date="2020-03" db="EMBL/GenBank/DDBJ databases">
        <title>Genomic Encyclopedia of Type Strains, Phase IV (KMG-IV): sequencing the most valuable type-strain genomes for metagenomic binning, comparative biology and taxonomic classification.</title>
        <authorList>
            <person name="Goeker M."/>
        </authorList>
    </citation>
    <scope>NUCLEOTIDE SEQUENCE [LARGE SCALE GENOMIC DNA]</scope>
    <source>
        <strain evidence="5 6">DSM 102865</strain>
    </source>
</reference>
<feature type="domain" description="Response regulatory" evidence="4">
    <location>
        <begin position="7"/>
        <end position="123"/>
    </location>
</feature>
<dbReference type="PROSITE" id="PS50110">
    <property type="entry name" value="RESPONSE_REGULATORY"/>
    <property type="match status" value="1"/>
</dbReference>
<dbReference type="InterPro" id="IPR001789">
    <property type="entry name" value="Sig_transdc_resp-reg_receiver"/>
</dbReference>
<gene>
    <name evidence="5" type="ORF">FHS68_002913</name>
</gene>
<evidence type="ECO:0000256" key="3">
    <source>
        <dbReference type="PROSITE-ProRule" id="PRU00169"/>
    </source>
</evidence>
<dbReference type="InterPro" id="IPR050595">
    <property type="entry name" value="Bact_response_regulator"/>
</dbReference>
<dbReference type="Gene3D" id="3.40.50.2300">
    <property type="match status" value="1"/>
</dbReference>
<evidence type="ECO:0000256" key="2">
    <source>
        <dbReference type="ARBA" id="ARBA00023012"/>
    </source>
</evidence>
<feature type="modified residue" description="4-aspartylphosphate" evidence="3">
    <location>
        <position position="57"/>
    </location>
</feature>
<evidence type="ECO:0000259" key="4">
    <source>
        <dbReference type="PROSITE" id="PS50110"/>
    </source>
</evidence>
<dbReference type="InterPro" id="IPR011006">
    <property type="entry name" value="CheY-like_superfamily"/>
</dbReference>
<comment type="caution">
    <text evidence="5">The sequence shown here is derived from an EMBL/GenBank/DDBJ whole genome shotgun (WGS) entry which is preliminary data.</text>
</comment>
<keyword evidence="1 3" id="KW-0597">Phosphoprotein</keyword>
<dbReference type="RefSeq" id="WP_167271212.1">
    <property type="nucleotide sequence ID" value="NZ_JAASQJ010000003.1"/>
</dbReference>
<evidence type="ECO:0000256" key="1">
    <source>
        <dbReference type="ARBA" id="ARBA00022553"/>
    </source>
</evidence>
<evidence type="ECO:0000313" key="6">
    <source>
        <dbReference type="Proteomes" id="UP001179181"/>
    </source>
</evidence>